<comment type="caution">
    <text evidence="2">The sequence shown here is derived from an EMBL/GenBank/DDBJ whole genome shotgun (WGS) entry which is preliminary data.</text>
</comment>
<sequence length="333" mass="36052">MSGNRMSARRGEIGLGDLATALARLEIVSEAQLRVVGRCLGLGGLSFGSVGTLQTAADARLKHRRPPPRPQEPKPQRQLPPLPAAPPGPPAERLDTVMEPLPAAVSSEILRPEWFAQPAAVIPRERGAPRAALFPQHTAPGLLSAAVATLRPGRWPDIDRLVEHIIANRPFREVPRLPVPSQSRGVQLLLDRNAPMTPFYADQGDLVRSFAAVVGQSRCEVCEFVDDPAAACAYSLADQPTAWRPQPGRPVVVVSDFGLGESSGSAPRLPPQAWRRFATALKRRGCPLIAIVPFPPAAWPVWVERHFIAIHWDPRTRAENVRALVGAGHLVAP</sequence>
<accession>A0A080LX04</accession>
<evidence type="ECO:0000313" key="3">
    <source>
        <dbReference type="Proteomes" id="UP000020077"/>
    </source>
</evidence>
<name>A0A080LX04_9PROT</name>
<dbReference type="AlphaFoldDB" id="A0A080LX04"/>
<feature type="compositionally biased region" description="Pro residues" evidence="1">
    <location>
        <begin position="78"/>
        <end position="90"/>
    </location>
</feature>
<feature type="region of interest" description="Disordered" evidence="1">
    <location>
        <begin position="57"/>
        <end position="95"/>
    </location>
</feature>
<gene>
    <name evidence="2" type="ORF">AW09_001503</name>
</gene>
<evidence type="ECO:0000313" key="2">
    <source>
        <dbReference type="EMBL" id="KFB73243.1"/>
    </source>
</evidence>
<dbReference type="EMBL" id="JDVG02000259">
    <property type="protein sequence ID" value="KFB73243.1"/>
    <property type="molecule type" value="Genomic_DNA"/>
</dbReference>
<dbReference type="Proteomes" id="UP000020077">
    <property type="component" value="Unassembled WGS sequence"/>
</dbReference>
<evidence type="ECO:0000256" key="1">
    <source>
        <dbReference type="SAM" id="MobiDB-lite"/>
    </source>
</evidence>
<protein>
    <submittedName>
        <fullName evidence="2">Uncharacterized protein</fullName>
    </submittedName>
</protein>
<organism evidence="2 3">
    <name type="scientific">Candidatus Accumulibacter phosphatis</name>
    <dbReference type="NCBI Taxonomy" id="327160"/>
    <lineage>
        <taxon>Bacteria</taxon>
        <taxon>Pseudomonadati</taxon>
        <taxon>Pseudomonadota</taxon>
        <taxon>Betaproteobacteria</taxon>
        <taxon>Candidatus Accumulibacter</taxon>
    </lineage>
</organism>
<proteinExistence type="predicted"/>
<reference evidence="2 3" key="1">
    <citation type="submission" date="2014-02" db="EMBL/GenBank/DDBJ databases">
        <title>Expanding our view of genomic diversity in Candidatus Accumulibacter clades.</title>
        <authorList>
            <person name="Skennerton C.T."/>
            <person name="Barr J.J."/>
            <person name="Slater F.R."/>
            <person name="Bond P.L."/>
            <person name="Tyson G.W."/>
        </authorList>
    </citation>
    <scope>NUCLEOTIDE SEQUENCE [LARGE SCALE GENOMIC DNA]</scope>
    <source>
        <strain evidence="3">BA-91</strain>
    </source>
</reference>